<evidence type="ECO:0000313" key="7">
    <source>
        <dbReference type="EMBL" id="GAD90708.1"/>
    </source>
</evidence>
<name>V5FG34_9VIBR</name>
<protein>
    <recommendedName>
        <fullName evidence="6">Tyr recombinase domain-containing protein</fullName>
    </recommendedName>
</protein>
<dbReference type="EMBL" id="BAUJ01000054">
    <property type="protein sequence ID" value="GAD90708.1"/>
    <property type="molecule type" value="Genomic_DNA"/>
</dbReference>
<feature type="compositionally biased region" description="Polar residues" evidence="5">
    <location>
        <begin position="333"/>
        <end position="347"/>
    </location>
</feature>
<keyword evidence="8" id="KW-1185">Reference proteome</keyword>
<feature type="region of interest" description="Disordered" evidence="5">
    <location>
        <begin position="323"/>
        <end position="347"/>
    </location>
</feature>
<dbReference type="GO" id="GO:0015074">
    <property type="term" value="P:DNA integration"/>
    <property type="evidence" value="ECO:0007669"/>
    <property type="project" value="UniProtKB-KW"/>
</dbReference>
<dbReference type="CDD" id="cd01189">
    <property type="entry name" value="INT_ICEBs1_C_like"/>
    <property type="match status" value="1"/>
</dbReference>
<keyword evidence="4" id="KW-0233">DNA recombination</keyword>
<keyword evidence="2" id="KW-0229">DNA integration</keyword>
<dbReference type="eggNOG" id="COG0582">
    <property type="taxonomic scope" value="Bacteria"/>
</dbReference>
<dbReference type="PANTHER" id="PTHR30349:SF41">
    <property type="entry name" value="INTEGRASE_RECOMBINASE PROTEIN MJ0367-RELATED"/>
    <property type="match status" value="1"/>
</dbReference>
<evidence type="ECO:0000256" key="3">
    <source>
        <dbReference type="ARBA" id="ARBA00023125"/>
    </source>
</evidence>
<gene>
    <name evidence="7" type="ORF">VHA01S_054_00020</name>
</gene>
<dbReference type="Gene3D" id="1.10.150.130">
    <property type="match status" value="1"/>
</dbReference>
<dbReference type="InterPro" id="IPR002104">
    <property type="entry name" value="Integrase_catalytic"/>
</dbReference>
<dbReference type="InterPro" id="IPR050090">
    <property type="entry name" value="Tyrosine_recombinase_XerCD"/>
</dbReference>
<evidence type="ECO:0000256" key="2">
    <source>
        <dbReference type="ARBA" id="ARBA00022908"/>
    </source>
</evidence>
<organism evidence="7 8">
    <name type="scientific">Vibrio halioticoli NBRC 102217</name>
    <dbReference type="NCBI Taxonomy" id="1219072"/>
    <lineage>
        <taxon>Bacteria</taxon>
        <taxon>Pseudomonadati</taxon>
        <taxon>Pseudomonadota</taxon>
        <taxon>Gammaproteobacteria</taxon>
        <taxon>Vibrionales</taxon>
        <taxon>Vibrionaceae</taxon>
        <taxon>Vibrio</taxon>
    </lineage>
</organism>
<evidence type="ECO:0000313" key="8">
    <source>
        <dbReference type="Proteomes" id="UP000017800"/>
    </source>
</evidence>
<proteinExistence type="inferred from homology"/>
<dbReference type="Proteomes" id="UP000017800">
    <property type="component" value="Unassembled WGS sequence"/>
</dbReference>
<dbReference type="PANTHER" id="PTHR30349">
    <property type="entry name" value="PHAGE INTEGRASE-RELATED"/>
    <property type="match status" value="1"/>
</dbReference>
<comment type="similarity">
    <text evidence="1">Belongs to the 'phage' integrase family.</text>
</comment>
<feature type="domain" description="Tyr recombinase" evidence="6">
    <location>
        <begin position="110"/>
        <end position="319"/>
    </location>
</feature>
<dbReference type="InterPro" id="IPR011010">
    <property type="entry name" value="DNA_brk_join_enz"/>
</dbReference>
<accession>V5FG34</accession>
<evidence type="ECO:0000256" key="1">
    <source>
        <dbReference type="ARBA" id="ARBA00008857"/>
    </source>
</evidence>
<dbReference type="SUPFAM" id="SSF56349">
    <property type="entry name" value="DNA breaking-rejoining enzymes"/>
    <property type="match status" value="1"/>
</dbReference>
<dbReference type="GO" id="GO:0003677">
    <property type="term" value="F:DNA binding"/>
    <property type="evidence" value="ECO:0007669"/>
    <property type="project" value="UniProtKB-KW"/>
</dbReference>
<dbReference type="GO" id="GO:0006310">
    <property type="term" value="P:DNA recombination"/>
    <property type="evidence" value="ECO:0007669"/>
    <property type="project" value="UniProtKB-KW"/>
</dbReference>
<comment type="caution">
    <text evidence="7">The sequence shown here is derived from an EMBL/GenBank/DDBJ whole genome shotgun (WGS) entry which is preliminary data.</text>
</comment>
<dbReference type="InterPro" id="IPR010998">
    <property type="entry name" value="Integrase_recombinase_N"/>
</dbReference>
<reference evidence="7 8" key="2">
    <citation type="submission" date="2013-11" db="EMBL/GenBank/DDBJ databases">
        <title>Whole genome shotgun sequence of Vibrio halioticoli NBRC 102217.</title>
        <authorList>
            <person name="Isaki S."/>
            <person name="Kimura A."/>
            <person name="Ohji S."/>
            <person name="Hosoyama A."/>
            <person name="Fujita N."/>
            <person name="Hashimoto M."/>
            <person name="Hosoyama Y."/>
            <person name="Yamazoe A."/>
        </authorList>
    </citation>
    <scope>NUCLEOTIDE SEQUENCE [LARGE SCALE GENOMIC DNA]</scope>
    <source>
        <strain evidence="7 8">NBRC 102217</strain>
    </source>
</reference>
<dbReference type="RefSeq" id="WP_023405024.1">
    <property type="nucleotide sequence ID" value="NZ_BAUJ01000054.1"/>
</dbReference>
<dbReference type="Gene3D" id="1.10.443.10">
    <property type="entry name" value="Intergrase catalytic core"/>
    <property type="match status" value="1"/>
</dbReference>
<evidence type="ECO:0000256" key="5">
    <source>
        <dbReference type="SAM" id="MobiDB-lite"/>
    </source>
</evidence>
<evidence type="ECO:0000259" key="6">
    <source>
        <dbReference type="PROSITE" id="PS51898"/>
    </source>
</evidence>
<dbReference type="AlphaFoldDB" id="V5FG34"/>
<dbReference type="Pfam" id="PF00589">
    <property type="entry name" value="Phage_integrase"/>
    <property type="match status" value="1"/>
</dbReference>
<evidence type="ECO:0000256" key="4">
    <source>
        <dbReference type="ARBA" id="ARBA00023172"/>
    </source>
</evidence>
<keyword evidence="3" id="KW-0238">DNA-binding</keyword>
<sequence>MKNSTCPLDKYNKILKASIKNSHKKSTATGYISSLDIICNELKRNYVFKDLKYSDIVSLITDWQDHYKNKTISNRLTILRKLTLMAANDGFLPSDPCEHIIGLKPDSVLEEKKPFTTEEFRRMENTHTQCQSGKNLALLQRLVGLRIQEAIALCWSDINFKERQLNVRRSRTLSEFNAPKTKQSTRALVLTDEAMQLLKKQFEITGARQAIDIKIQGISKTSFTRHSFQPVFIDDLTRNPFTDSKDYSQRFFTEFLQKAGIEHRGPSHLRHSFASIALSGGAPIKLISVMMGHVDTSVTEKHYAKWLPISDEDTRSKLSAALSIHDKPRDTSKQPQKAPQHSSDVNISSSSTWTFIKLGIRMVGLLPKLKPQRDEFSLPI</sequence>
<dbReference type="InterPro" id="IPR013762">
    <property type="entry name" value="Integrase-like_cat_sf"/>
</dbReference>
<reference evidence="7 8" key="1">
    <citation type="submission" date="2013-10" db="EMBL/GenBank/DDBJ databases">
        <authorList>
            <person name="Ichikawa N."/>
            <person name="Kimura A."/>
            <person name="Ohji S."/>
            <person name="Hosoyama A."/>
            <person name="Fujita N."/>
        </authorList>
    </citation>
    <scope>NUCLEOTIDE SEQUENCE [LARGE SCALE GENOMIC DNA]</scope>
    <source>
        <strain evidence="7 8">NBRC 102217</strain>
    </source>
</reference>
<dbReference type="PROSITE" id="PS51898">
    <property type="entry name" value="TYR_RECOMBINASE"/>
    <property type="match status" value="1"/>
</dbReference>